<evidence type="ECO:0000313" key="1">
    <source>
        <dbReference type="EMBL" id="AFZ58586.1"/>
    </source>
</evidence>
<dbReference type="OrthoDB" id="5517701at2"/>
<evidence type="ECO:0000313" key="2">
    <source>
        <dbReference type="Proteomes" id="UP000010474"/>
    </source>
</evidence>
<dbReference type="eggNOG" id="ENOG5030I0Y">
    <property type="taxonomic scope" value="Bacteria"/>
</dbReference>
<dbReference type="HOGENOM" id="CLU_1088535_0_0_3"/>
<sequence length="255" mass="29121">MEFDFNNLDPLLATLTDIFANIGDTKKVAILAEATATIEQIDYDNWNGGTDVYNLYLTIPGYLFSQIADEQENLEKEIQEKTSYVLRPYMKNWYIKWVVISPMLSSDTQWREKAKAFVEGQGINNQGRVRSDNIASKSCDGLLFRSQPEIYLYEGFKRLGVTFAPLAVFIRGGQDYRRIEPDFLIIKDGITMIVEVDGDTVHRELPAEAHDRLNMLTHEGAIAERVLASECNTPEKAKQCASRLIEILKKRKKNM</sequence>
<dbReference type="Proteomes" id="UP000010474">
    <property type="component" value="Chromosome"/>
</dbReference>
<name>K9ZHB8_ANACC</name>
<evidence type="ECO:0008006" key="3">
    <source>
        <dbReference type="Google" id="ProtNLM"/>
    </source>
</evidence>
<dbReference type="RefSeq" id="WP_015215212.1">
    <property type="nucleotide sequence ID" value="NC_019771.1"/>
</dbReference>
<dbReference type="KEGG" id="acy:Anacy_3176"/>
<dbReference type="AlphaFoldDB" id="K9ZHB8"/>
<protein>
    <recommendedName>
        <fullName evidence="3">DUF559 domain-containing protein</fullName>
    </recommendedName>
</protein>
<reference evidence="2" key="1">
    <citation type="journal article" date="2013" name="Proc. Natl. Acad. Sci. U.S.A.">
        <title>Improving the coverage of the cyanobacterial phylum using diversity-driven genome sequencing.</title>
        <authorList>
            <person name="Shih P.M."/>
            <person name="Wu D."/>
            <person name="Latifi A."/>
            <person name="Axen S.D."/>
            <person name="Fewer D.P."/>
            <person name="Talla E."/>
            <person name="Calteau A."/>
            <person name="Cai F."/>
            <person name="Tandeau de Marsac N."/>
            <person name="Rippka R."/>
            <person name="Herdman M."/>
            <person name="Sivonen K."/>
            <person name="Coursin T."/>
            <person name="Laurent T."/>
            <person name="Goodwin L."/>
            <person name="Nolan M."/>
            <person name="Davenport K.W."/>
            <person name="Han C.S."/>
            <person name="Rubin E.M."/>
            <person name="Eisen J.A."/>
            <person name="Woyke T."/>
            <person name="Gugger M."/>
            <person name="Kerfeld C.A."/>
        </authorList>
    </citation>
    <scope>NUCLEOTIDE SEQUENCE [LARGE SCALE GENOMIC DNA]</scope>
    <source>
        <strain evidence="2">ATCC 27899 / PCC 7122</strain>
    </source>
</reference>
<accession>K9ZHB8</accession>
<dbReference type="PATRIC" id="fig|272123.3.peg.3464"/>
<organism evidence="1 2">
    <name type="scientific">Anabaena cylindrica (strain ATCC 27899 / PCC 7122)</name>
    <dbReference type="NCBI Taxonomy" id="272123"/>
    <lineage>
        <taxon>Bacteria</taxon>
        <taxon>Bacillati</taxon>
        <taxon>Cyanobacteriota</taxon>
        <taxon>Cyanophyceae</taxon>
        <taxon>Nostocales</taxon>
        <taxon>Nostocaceae</taxon>
        <taxon>Anabaena</taxon>
    </lineage>
</organism>
<dbReference type="EMBL" id="CP003659">
    <property type="protein sequence ID" value="AFZ58586.1"/>
    <property type="molecule type" value="Genomic_DNA"/>
</dbReference>
<keyword evidence="2" id="KW-1185">Reference proteome</keyword>
<proteinExistence type="predicted"/>
<gene>
    <name evidence="1" type="ordered locus">Anacy_3176</name>
</gene>